<dbReference type="AlphaFoldDB" id="A0A0A9J1N8"/>
<sequence>MLVLDFQALLRVQEQLPLKQSLTMSSGLYPSSSFQHHLFRQYLHSFQQRLMP</sequence>
<organism evidence="1">
    <name type="scientific">Arundo donax</name>
    <name type="common">Giant reed</name>
    <name type="synonym">Donax arundinaceus</name>
    <dbReference type="NCBI Taxonomy" id="35708"/>
    <lineage>
        <taxon>Eukaryota</taxon>
        <taxon>Viridiplantae</taxon>
        <taxon>Streptophyta</taxon>
        <taxon>Embryophyta</taxon>
        <taxon>Tracheophyta</taxon>
        <taxon>Spermatophyta</taxon>
        <taxon>Magnoliopsida</taxon>
        <taxon>Liliopsida</taxon>
        <taxon>Poales</taxon>
        <taxon>Poaceae</taxon>
        <taxon>PACMAD clade</taxon>
        <taxon>Arundinoideae</taxon>
        <taxon>Arundineae</taxon>
        <taxon>Arundo</taxon>
    </lineage>
</organism>
<proteinExistence type="predicted"/>
<accession>A0A0A9J1N8</accession>
<dbReference type="EMBL" id="GBRH01195136">
    <property type="protein sequence ID" value="JAE02760.1"/>
    <property type="molecule type" value="Transcribed_RNA"/>
</dbReference>
<reference evidence="1" key="1">
    <citation type="submission" date="2014-09" db="EMBL/GenBank/DDBJ databases">
        <authorList>
            <person name="Magalhaes I.L.F."/>
            <person name="Oliveira U."/>
            <person name="Santos F.R."/>
            <person name="Vidigal T.H.D.A."/>
            <person name="Brescovit A.D."/>
            <person name="Santos A.J."/>
        </authorList>
    </citation>
    <scope>NUCLEOTIDE SEQUENCE</scope>
    <source>
        <tissue evidence="1">Shoot tissue taken approximately 20 cm above the soil surface</tissue>
    </source>
</reference>
<reference evidence="1" key="2">
    <citation type="journal article" date="2015" name="Data Brief">
        <title>Shoot transcriptome of the giant reed, Arundo donax.</title>
        <authorList>
            <person name="Barrero R.A."/>
            <person name="Guerrero F.D."/>
            <person name="Moolhuijzen P."/>
            <person name="Goolsby J.A."/>
            <person name="Tidwell J."/>
            <person name="Bellgard S.E."/>
            <person name="Bellgard M.I."/>
        </authorList>
    </citation>
    <scope>NUCLEOTIDE SEQUENCE</scope>
    <source>
        <tissue evidence="1">Shoot tissue taken approximately 20 cm above the soil surface</tissue>
    </source>
</reference>
<protein>
    <submittedName>
        <fullName evidence="1">Uncharacterized protein</fullName>
    </submittedName>
</protein>
<dbReference type="EMBL" id="GBRH01175870">
    <property type="protein sequence ID" value="JAE22026.1"/>
    <property type="molecule type" value="Transcribed_RNA"/>
</dbReference>
<evidence type="ECO:0000313" key="1">
    <source>
        <dbReference type="EMBL" id="JAE22026.1"/>
    </source>
</evidence>
<name>A0A0A9J1N8_ARUDO</name>